<proteinExistence type="predicted"/>
<gene>
    <name evidence="1" type="ORF">EXZ61_11130</name>
</gene>
<reference evidence="2" key="1">
    <citation type="submission" date="2019-02" db="EMBL/GenBank/DDBJ databases">
        <title>Complete genome sequence of Rhodoferax sp. Gr-4.</title>
        <authorList>
            <person name="Jin L."/>
        </authorList>
    </citation>
    <scope>NUCLEOTIDE SEQUENCE [LARGE SCALE GENOMIC DNA]</scope>
    <source>
        <strain evidence="2">Gr-4</strain>
    </source>
</reference>
<evidence type="ECO:0000313" key="2">
    <source>
        <dbReference type="Proteomes" id="UP000317365"/>
    </source>
</evidence>
<evidence type="ECO:0000313" key="1">
    <source>
        <dbReference type="EMBL" id="QDL54676.1"/>
    </source>
</evidence>
<name>A0A515EPU4_9BURK</name>
<reference evidence="2" key="2">
    <citation type="journal article" date="2020" name="Int. J. Syst. Evol. Microbiol.">
        <title>Genomic insights into a novel species Rhodoferax aquaticus sp. nov., isolated from freshwater.</title>
        <authorList>
            <person name="Li T."/>
            <person name="Zhuo Y."/>
            <person name="Jin C.Z."/>
            <person name="Wu X."/>
            <person name="Ko S.R."/>
            <person name="Jin F.J."/>
            <person name="Ahn C.Y."/>
            <person name="Oh H.M."/>
            <person name="Lee H.G."/>
            <person name="Jin L."/>
        </authorList>
    </citation>
    <scope>NUCLEOTIDE SEQUENCE [LARGE SCALE GENOMIC DNA]</scope>
    <source>
        <strain evidence="2">Gr-4</strain>
    </source>
</reference>
<keyword evidence="2" id="KW-1185">Reference proteome</keyword>
<dbReference type="RefSeq" id="WP_142811816.1">
    <property type="nucleotide sequence ID" value="NZ_CP036282.1"/>
</dbReference>
<accession>A0A515EPU4</accession>
<dbReference type="KEGG" id="rhg:EXZ61_11130"/>
<dbReference type="EMBL" id="CP036282">
    <property type="protein sequence ID" value="QDL54676.1"/>
    <property type="molecule type" value="Genomic_DNA"/>
</dbReference>
<organism evidence="1 2">
    <name type="scientific">Rhodoferax aquaticus</name>
    <dbReference type="NCBI Taxonomy" id="2527691"/>
    <lineage>
        <taxon>Bacteria</taxon>
        <taxon>Pseudomonadati</taxon>
        <taxon>Pseudomonadota</taxon>
        <taxon>Betaproteobacteria</taxon>
        <taxon>Burkholderiales</taxon>
        <taxon>Comamonadaceae</taxon>
        <taxon>Rhodoferax</taxon>
    </lineage>
</organism>
<protein>
    <submittedName>
        <fullName evidence="1">Uncharacterized protein</fullName>
    </submittedName>
</protein>
<dbReference type="Proteomes" id="UP000317365">
    <property type="component" value="Chromosome"/>
</dbReference>
<sequence>MKQEVSIQLGMSGQDFVIALGREDTRTTKQPMGVNFYDLDWPSKLPGVVNVVHGPHGFSLTAVLGLMGTEDLKLPGGVQDIDINFGITPADLIPHDEARLQVMALLKRLQTAGWKQHYYFGEARIKGRSTLAKGSLALDARYTPTFEEWMALGNSASWLLQTNGVYMALSMRRDSDRMAPYRPGAYLMSMTLKTEEQEMRGYFDEPDRGNWRTLWSDSARLKRFQDARMKSETQARAKGLEIDTQYQDPAILALKKD</sequence>
<dbReference type="AlphaFoldDB" id="A0A515EPU4"/>